<keyword evidence="3" id="KW-0597">Phosphoprotein</keyword>
<accession>A0A8D0GUZ9</accession>
<keyword evidence="4" id="KW-0254">Endocytosis</keyword>
<evidence type="ECO:0000256" key="7">
    <source>
        <dbReference type="ARBA" id="ARBA00022734"/>
    </source>
</evidence>
<dbReference type="GO" id="GO:0009897">
    <property type="term" value="C:external side of plasma membrane"/>
    <property type="evidence" value="ECO:0007669"/>
    <property type="project" value="TreeGrafter"/>
</dbReference>
<reference evidence="20" key="1">
    <citation type="submission" date="2025-08" db="UniProtKB">
        <authorList>
            <consortium name="Ensembl"/>
        </authorList>
    </citation>
    <scope>IDENTIFICATION</scope>
</reference>
<dbReference type="Pfam" id="PF12662">
    <property type="entry name" value="cEGF"/>
    <property type="match status" value="1"/>
</dbReference>
<name>A0A8D0GUZ9_SPHPU</name>
<dbReference type="SUPFAM" id="SSF57184">
    <property type="entry name" value="Growth factor receptor domain"/>
    <property type="match status" value="1"/>
</dbReference>
<evidence type="ECO:0000256" key="5">
    <source>
        <dbReference type="ARBA" id="ARBA00022692"/>
    </source>
</evidence>
<dbReference type="GO" id="GO:0031012">
    <property type="term" value="C:extracellular matrix"/>
    <property type="evidence" value="ECO:0007669"/>
    <property type="project" value="TreeGrafter"/>
</dbReference>
<evidence type="ECO:0000256" key="10">
    <source>
        <dbReference type="ARBA" id="ARBA00023136"/>
    </source>
</evidence>
<comment type="subcellular location">
    <subcellularLocation>
        <location evidence="1">Membrane</location>
        <topology evidence="1">Single-pass type I membrane protein</topology>
    </subcellularLocation>
</comment>
<evidence type="ECO:0000256" key="17">
    <source>
        <dbReference type="SAM" id="SignalP"/>
    </source>
</evidence>
<evidence type="ECO:0000256" key="1">
    <source>
        <dbReference type="ARBA" id="ARBA00004479"/>
    </source>
</evidence>
<dbReference type="FunFam" id="2.10.25.10:FF:000009">
    <property type="entry name" value="Low-density lipoprotein receptor isoform 1"/>
    <property type="match status" value="1"/>
</dbReference>
<sequence>MLRLWLLLAWPVLGSGREPEAACSPEGCYTVYFQRRSFLEAWRACRDQGGNLATLKHPEEAARVVELLGGTATGTEPTQRLFWIGLQRQPRQCFPQRPLRGFTWTTGDQDTHYTNWARPSPGTGGCAAPRCVVINDSDFQWLEGSCTLPVDGYLCRFAFQGMCPGLDEDGGPVVYTMPFGLTGRALRYVPFGTVAAVPCGEAAHTVSVLCMQKEDGTVGWSKEAPLCREQGYAHSWCEGDNGGQPCQFECVPGEAGGYQCRCPLGYELAGDGHKCEDTDECAEALCEHQCENTEGSYLCRCHLGFSLSEEEPGRCADTDECQIPGVCQQMCVNYVGGFECYCTEGYDLDPDGISCSPLAPAPLPPRHPGADGFFQPFGGGHGWEEETSIPGMFPLNPTQDPMVINVASPDLHMETPGPDFTALDHSLLLDSNRAALDLETAPPDLDPALTEAGLSPPDLHTGPLDPSTASPDFDLGASSIVPPRSPDTVPRHLKPTPTASFPAPPTDPTTTSAPKSPLASISPTPHTPILPNAPVQHTRGQGGGAARIAQGFLPPSAAPSAPLDGERARQRRDDRWLLVALLVPICVFVVIMVALGIVYCTRCGAQAKSRSVTQCYRWVSSSTGKGEARAAPSSQPATCRTSF</sequence>
<dbReference type="InterPro" id="IPR018097">
    <property type="entry name" value="EGF_Ca-bd_CS"/>
</dbReference>
<evidence type="ECO:0000256" key="2">
    <source>
        <dbReference type="ARBA" id="ARBA00022536"/>
    </source>
</evidence>
<dbReference type="InterPro" id="IPR016186">
    <property type="entry name" value="C-type_lectin-like/link_sf"/>
</dbReference>
<dbReference type="GO" id="GO:0005509">
    <property type="term" value="F:calcium ion binding"/>
    <property type="evidence" value="ECO:0007669"/>
    <property type="project" value="InterPro"/>
</dbReference>
<dbReference type="GO" id="GO:0016477">
    <property type="term" value="P:cell migration"/>
    <property type="evidence" value="ECO:0007669"/>
    <property type="project" value="TreeGrafter"/>
</dbReference>
<evidence type="ECO:0000259" key="19">
    <source>
        <dbReference type="PROSITE" id="PS50041"/>
    </source>
</evidence>
<dbReference type="GO" id="GO:1990430">
    <property type="term" value="F:extracellular matrix protein binding"/>
    <property type="evidence" value="ECO:0007669"/>
    <property type="project" value="TreeGrafter"/>
</dbReference>
<dbReference type="Pfam" id="PF07645">
    <property type="entry name" value="EGF_CA"/>
    <property type="match status" value="1"/>
</dbReference>
<dbReference type="OMA" id="APNKRIT"/>
<evidence type="ECO:0000256" key="9">
    <source>
        <dbReference type="ARBA" id="ARBA00022989"/>
    </source>
</evidence>
<gene>
    <name evidence="20" type="primary">CD248</name>
</gene>
<dbReference type="GO" id="GO:0030246">
    <property type="term" value="F:carbohydrate binding"/>
    <property type="evidence" value="ECO:0007669"/>
    <property type="project" value="UniProtKB-KW"/>
</dbReference>
<dbReference type="SMART" id="SM00179">
    <property type="entry name" value="EGF_CA"/>
    <property type="match status" value="3"/>
</dbReference>
<dbReference type="PROSITE" id="PS01187">
    <property type="entry name" value="EGF_CA"/>
    <property type="match status" value="1"/>
</dbReference>
<keyword evidence="7" id="KW-0430">Lectin</keyword>
<dbReference type="Gene3D" id="2.10.25.10">
    <property type="entry name" value="Laminin"/>
    <property type="match status" value="3"/>
</dbReference>
<dbReference type="GO" id="GO:0050840">
    <property type="term" value="F:extracellular matrix binding"/>
    <property type="evidence" value="ECO:0007669"/>
    <property type="project" value="TreeGrafter"/>
</dbReference>
<keyword evidence="8" id="KW-0677">Repeat</keyword>
<dbReference type="InterPro" id="IPR051505">
    <property type="entry name" value="C-type_lectin_domain"/>
</dbReference>
<evidence type="ECO:0000259" key="18">
    <source>
        <dbReference type="PROSITE" id="PS50026"/>
    </source>
</evidence>
<dbReference type="InterPro" id="IPR049883">
    <property type="entry name" value="NOTCH1_EGF-like"/>
</dbReference>
<keyword evidence="21" id="KW-1185">Reference proteome</keyword>
<dbReference type="SMART" id="SM00034">
    <property type="entry name" value="CLECT"/>
    <property type="match status" value="1"/>
</dbReference>
<dbReference type="InterPro" id="IPR026823">
    <property type="entry name" value="cEGF"/>
</dbReference>
<evidence type="ECO:0000256" key="13">
    <source>
        <dbReference type="ARBA" id="ARBA00023180"/>
    </source>
</evidence>
<keyword evidence="5 16" id="KW-0812">Transmembrane</keyword>
<keyword evidence="12" id="KW-0675">Receptor</keyword>
<dbReference type="PROSITE" id="PS01186">
    <property type="entry name" value="EGF_2"/>
    <property type="match status" value="2"/>
</dbReference>
<feature type="compositionally biased region" description="Low complexity" evidence="15">
    <location>
        <begin position="546"/>
        <end position="562"/>
    </location>
</feature>
<dbReference type="SUPFAM" id="SSF56436">
    <property type="entry name" value="C-type lectin-like"/>
    <property type="match status" value="1"/>
</dbReference>
<dbReference type="CDD" id="cd00054">
    <property type="entry name" value="EGF_CA"/>
    <property type="match status" value="1"/>
</dbReference>
<feature type="transmembrane region" description="Helical" evidence="16">
    <location>
        <begin position="576"/>
        <end position="600"/>
    </location>
</feature>
<evidence type="ECO:0000256" key="3">
    <source>
        <dbReference type="ARBA" id="ARBA00022553"/>
    </source>
</evidence>
<dbReference type="InterPro" id="IPR001304">
    <property type="entry name" value="C-type_lectin-like"/>
</dbReference>
<dbReference type="Proteomes" id="UP000694392">
    <property type="component" value="Unplaced"/>
</dbReference>
<feature type="region of interest" description="Disordered" evidence="15">
    <location>
        <begin position="439"/>
        <end position="567"/>
    </location>
</feature>
<dbReference type="PROSITE" id="PS50041">
    <property type="entry name" value="C_TYPE_LECTIN_2"/>
    <property type="match status" value="1"/>
</dbReference>
<keyword evidence="2 14" id="KW-0245">EGF-like domain</keyword>
<keyword evidence="11" id="KW-1015">Disulfide bond</keyword>
<dbReference type="InterPro" id="IPR016187">
    <property type="entry name" value="CTDL_fold"/>
</dbReference>
<evidence type="ECO:0000313" key="20">
    <source>
        <dbReference type="Ensembl" id="ENSSPUP00000010530.1"/>
    </source>
</evidence>
<dbReference type="FunFam" id="3.10.100.10:FF:000061">
    <property type="entry name" value="CD248 molecule"/>
    <property type="match status" value="1"/>
</dbReference>
<evidence type="ECO:0000256" key="14">
    <source>
        <dbReference type="PROSITE-ProRule" id="PRU00076"/>
    </source>
</evidence>
<dbReference type="InterPro" id="IPR000152">
    <property type="entry name" value="EGF-type_Asp/Asn_hydroxyl_site"/>
</dbReference>
<dbReference type="SMART" id="SM00181">
    <property type="entry name" value="EGF"/>
    <property type="match status" value="3"/>
</dbReference>
<organism evidence="20 21">
    <name type="scientific">Sphenodon punctatus</name>
    <name type="common">Tuatara</name>
    <name type="synonym">Hatteria punctata</name>
    <dbReference type="NCBI Taxonomy" id="8508"/>
    <lineage>
        <taxon>Eukaryota</taxon>
        <taxon>Metazoa</taxon>
        <taxon>Chordata</taxon>
        <taxon>Craniata</taxon>
        <taxon>Vertebrata</taxon>
        <taxon>Euteleostomi</taxon>
        <taxon>Lepidosauria</taxon>
        <taxon>Sphenodontia</taxon>
        <taxon>Sphenodontidae</taxon>
        <taxon>Sphenodon</taxon>
    </lineage>
</organism>
<keyword evidence="9 16" id="KW-1133">Transmembrane helix</keyword>
<feature type="signal peptide" evidence="17">
    <location>
        <begin position="1"/>
        <end position="16"/>
    </location>
</feature>
<dbReference type="GO" id="GO:0006897">
    <property type="term" value="P:endocytosis"/>
    <property type="evidence" value="ECO:0007669"/>
    <property type="project" value="UniProtKB-KW"/>
</dbReference>
<evidence type="ECO:0000256" key="6">
    <source>
        <dbReference type="ARBA" id="ARBA00022729"/>
    </source>
</evidence>
<protein>
    <submittedName>
        <fullName evidence="20">CD248 molecule</fullName>
    </submittedName>
</protein>
<dbReference type="InterPro" id="IPR001881">
    <property type="entry name" value="EGF-like_Ca-bd_dom"/>
</dbReference>
<evidence type="ECO:0000313" key="21">
    <source>
        <dbReference type="Proteomes" id="UP000694392"/>
    </source>
</evidence>
<feature type="chain" id="PRO_5034134314" evidence="17">
    <location>
        <begin position="17"/>
        <end position="643"/>
    </location>
</feature>
<dbReference type="AlphaFoldDB" id="A0A8D0GUZ9"/>
<dbReference type="PROSITE" id="PS50026">
    <property type="entry name" value="EGF_3"/>
    <property type="match status" value="1"/>
</dbReference>
<keyword evidence="13" id="KW-0325">Glycoprotein</keyword>
<evidence type="ECO:0000256" key="16">
    <source>
        <dbReference type="SAM" id="Phobius"/>
    </source>
</evidence>
<dbReference type="Pfam" id="PF00059">
    <property type="entry name" value="Lectin_C"/>
    <property type="match status" value="1"/>
</dbReference>
<evidence type="ECO:0000256" key="4">
    <source>
        <dbReference type="ARBA" id="ARBA00022583"/>
    </source>
</evidence>
<dbReference type="InterPro" id="IPR000742">
    <property type="entry name" value="EGF"/>
</dbReference>
<dbReference type="Gene3D" id="3.10.100.10">
    <property type="entry name" value="Mannose-Binding Protein A, subunit A"/>
    <property type="match status" value="1"/>
</dbReference>
<evidence type="ECO:0000256" key="8">
    <source>
        <dbReference type="ARBA" id="ARBA00022737"/>
    </source>
</evidence>
<dbReference type="PANTHER" id="PTHR14789:SF4">
    <property type="entry name" value="ENDOSIALIN"/>
    <property type="match status" value="1"/>
</dbReference>
<feature type="compositionally biased region" description="Low complexity" evidence="15">
    <location>
        <begin position="508"/>
        <end position="517"/>
    </location>
</feature>
<reference evidence="20" key="2">
    <citation type="submission" date="2025-09" db="UniProtKB">
        <authorList>
            <consortium name="Ensembl"/>
        </authorList>
    </citation>
    <scope>IDENTIFICATION</scope>
</reference>
<dbReference type="GeneTree" id="ENSGT00940000162405"/>
<dbReference type="FunFam" id="2.10.25.10:FF:000406">
    <property type="entry name" value="CD248 molecule"/>
    <property type="match status" value="1"/>
</dbReference>
<comment type="caution">
    <text evidence="14">Lacks conserved residue(s) required for the propagation of feature annotation.</text>
</comment>
<keyword evidence="6 17" id="KW-0732">Signal</keyword>
<feature type="domain" description="C-type lectin" evidence="19">
    <location>
        <begin position="28"/>
        <end position="146"/>
    </location>
</feature>
<evidence type="ECO:0000256" key="11">
    <source>
        <dbReference type="ARBA" id="ARBA00023157"/>
    </source>
</evidence>
<evidence type="ECO:0000256" key="15">
    <source>
        <dbReference type="SAM" id="MobiDB-lite"/>
    </source>
</evidence>
<dbReference type="Ensembl" id="ENSSPUT00000011237.1">
    <property type="protein sequence ID" value="ENSSPUP00000010530.1"/>
    <property type="gene ID" value="ENSSPUG00000008131.1"/>
</dbReference>
<evidence type="ECO:0000256" key="12">
    <source>
        <dbReference type="ARBA" id="ARBA00023170"/>
    </source>
</evidence>
<feature type="domain" description="EGF-like" evidence="18">
    <location>
        <begin position="277"/>
        <end position="311"/>
    </location>
</feature>
<dbReference type="PANTHER" id="PTHR14789">
    <property type="entry name" value="CHONDROLECTIN VARIANT CHODLFDELTAE"/>
    <property type="match status" value="1"/>
</dbReference>
<keyword evidence="10 16" id="KW-0472">Membrane</keyword>
<dbReference type="PROSITE" id="PS00010">
    <property type="entry name" value="ASX_HYDROXYL"/>
    <property type="match status" value="2"/>
</dbReference>
<proteinExistence type="predicted"/>
<dbReference type="CDD" id="cd03600">
    <property type="entry name" value="CLECT_thrombomodulin_like"/>
    <property type="match status" value="1"/>
</dbReference>
<dbReference type="InterPro" id="IPR009030">
    <property type="entry name" value="Growth_fac_rcpt_cys_sf"/>
</dbReference>